<dbReference type="PROSITE" id="PS50893">
    <property type="entry name" value="ABC_TRANSPORTER_2"/>
    <property type="match status" value="1"/>
</dbReference>
<dbReference type="GO" id="GO:0016887">
    <property type="term" value="F:ATP hydrolysis activity"/>
    <property type="evidence" value="ECO:0007669"/>
    <property type="project" value="InterPro"/>
</dbReference>
<dbReference type="InterPro" id="IPR003593">
    <property type="entry name" value="AAA+_ATPase"/>
</dbReference>
<proteinExistence type="predicted"/>
<dbReference type="CDD" id="cd03230">
    <property type="entry name" value="ABC_DR_subfamily_A"/>
    <property type="match status" value="1"/>
</dbReference>
<dbReference type="PANTHER" id="PTHR42939:SF1">
    <property type="entry name" value="ABC TRANSPORTER ATP-BINDING PROTEIN ALBC-RELATED"/>
    <property type="match status" value="1"/>
</dbReference>
<keyword evidence="1" id="KW-0813">Transport</keyword>
<accession>A0A7H0LL16</accession>
<dbReference type="GO" id="GO:0005524">
    <property type="term" value="F:ATP binding"/>
    <property type="evidence" value="ECO:0007669"/>
    <property type="project" value="UniProtKB-KW"/>
</dbReference>
<sequence>MTAGNPLADARWRRRNRWIDRLPWGCDLAALYERAYMPDDKLLVFIDEATKTFGDKLALNGISFEIPAGQICGLLGPNGAGKTTLFRLLMGILKATSGVLQVAGLDAFEDRVATKRLIGFLPDEPVFYSYLSARELLELSAGMHGLDIDSTMEWAEALARRLRLADDLDNYAEDFSRGMKKKLGLLLAMLHGPRLLVLDEPTNGLDVESTHLFYELIQEAAGSGTTILFSTHLMDHVTRLCSHAVIINDGAVIAQGPLAELQERYGEASLESLFLKLTARPQQA</sequence>
<dbReference type="InterPro" id="IPR003439">
    <property type="entry name" value="ABC_transporter-like_ATP-bd"/>
</dbReference>
<keyword evidence="6" id="KW-1185">Reference proteome</keyword>
<dbReference type="RefSeq" id="WP_187762669.1">
    <property type="nucleotide sequence ID" value="NZ_CP061038.1"/>
</dbReference>
<evidence type="ECO:0000313" key="6">
    <source>
        <dbReference type="Proteomes" id="UP000516148"/>
    </source>
</evidence>
<keyword evidence="3 5" id="KW-0067">ATP-binding</keyword>
<dbReference type="SMART" id="SM00382">
    <property type="entry name" value="AAA"/>
    <property type="match status" value="1"/>
</dbReference>
<gene>
    <name evidence="5" type="ORF">H3Z74_03790</name>
</gene>
<dbReference type="Proteomes" id="UP000516148">
    <property type="component" value="Chromosome"/>
</dbReference>
<evidence type="ECO:0000256" key="2">
    <source>
        <dbReference type="ARBA" id="ARBA00022741"/>
    </source>
</evidence>
<dbReference type="KEGG" id="spap:H3Z74_03790"/>
<dbReference type="InterPro" id="IPR027417">
    <property type="entry name" value="P-loop_NTPase"/>
</dbReference>
<dbReference type="Pfam" id="PF00005">
    <property type="entry name" value="ABC_tran"/>
    <property type="match status" value="1"/>
</dbReference>
<evidence type="ECO:0000256" key="1">
    <source>
        <dbReference type="ARBA" id="ARBA00022448"/>
    </source>
</evidence>
<dbReference type="Gene3D" id="3.40.50.300">
    <property type="entry name" value="P-loop containing nucleotide triphosphate hydrolases"/>
    <property type="match status" value="1"/>
</dbReference>
<name>A0A7H0LL16_9SPHN</name>
<dbReference type="EMBL" id="CP061038">
    <property type="protein sequence ID" value="QNQ10369.1"/>
    <property type="molecule type" value="Genomic_DNA"/>
</dbReference>
<feature type="domain" description="ABC transporter" evidence="4">
    <location>
        <begin position="44"/>
        <end position="274"/>
    </location>
</feature>
<evidence type="ECO:0000259" key="4">
    <source>
        <dbReference type="PROSITE" id="PS50893"/>
    </source>
</evidence>
<organism evidence="5 6">
    <name type="scientific">Sphingomonas alpina</name>
    <dbReference type="NCBI Taxonomy" id="653931"/>
    <lineage>
        <taxon>Bacteria</taxon>
        <taxon>Pseudomonadati</taxon>
        <taxon>Pseudomonadota</taxon>
        <taxon>Alphaproteobacteria</taxon>
        <taxon>Sphingomonadales</taxon>
        <taxon>Sphingomonadaceae</taxon>
        <taxon>Sphingomonas</taxon>
    </lineage>
</organism>
<dbReference type="AlphaFoldDB" id="A0A7H0LL16"/>
<protein>
    <submittedName>
        <fullName evidence="5">ABC transporter ATP-binding protein</fullName>
    </submittedName>
</protein>
<dbReference type="InterPro" id="IPR051782">
    <property type="entry name" value="ABC_Transporter_VariousFunc"/>
</dbReference>
<dbReference type="PANTHER" id="PTHR42939">
    <property type="entry name" value="ABC TRANSPORTER ATP-BINDING PROTEIN ALBC-RELATED"/>
    <property type="match status" value="1"/>
</dbReference>
<dbReference type="SUPFAM" id="SSF52540">
    <property type="entry name" value="P-loop containing nucleoside triphosphate hydrolases"/>
    <property type="match status" value="1"/>
</dbReference>
<reference evidence="5 6" key="1">
    <citation type="submission" date="2020-09" db="EMBL/GenBank/DDBJ databases">
        <title>Sphingomonas sp., a new species isolated from pork steak.</title>
        <authorList>
            <person name="Heidler von Heilborn D."/>
        </authorList>
    </citation>
    <scope>NUCLEOTIDE SEQUENCE [LARGE SCALE GENOMIC DNA]</scope>
    <source>
        <strain evidence="6">S8-3T</strain>
    </source>
</reference>
<keyword evidence="2" id="KW-0547">Nucleotide-binding</keyword>
<evidence type="ECO:0000313" key="5">
    <source>
        <dbReference type="EMBL" id="QNQ10369.1"/>
    </source>
</evidence>
<evidence type="ECO:0000256" key="3">
    <source>
        <dbReference type="ARBA" id="ARBA00022840"/>
    </source>
</evidence>